<feature type="repeat" description="NHL" evidence="2">
    <location>
        <begin position="720"/>
        <end position="750"/>
    </location>
</feature>
<dbReference type="InterPro" id="IPR013783">
    <property type="entry name" value="Ig-like_fold"/>
</dbReference>
<gene>
    <name evidence="5" type="ORF">GCM10022210_28090</name>
</gene>
<dbReference type="CDD" id="cd14953">
    <property type="entry name" value="NHL_like_1"/>
    <property type="match status" value="2"/>
</dbReference>
<comment type="caution">
    <text evidence="5">The sequence shown here is derived from an EMBL/GenBank/DDBJ whole genome shotgun (WGS) entry which is preliminary data.</text>
</comment>
<dbReference type="Pfam" id="PF01436">
    <property type="entry name" value="NHL"/>
    <property type="match status" value="2"/>
</dbReference>
<feature type="domain" description="Teneurin NHL" evidence="4">
    <location>
        <begin position="84"/>
        <end position="241"/>
    </location>
</feature>
<reference evidence="6" key="1">
    <citation type="journal article" date="2019" name="Int. J. Syst. Evol. Microbiol.">
        <title>The Global Catalogue of Microorganisms (GCM) 10K type strain sequencing project: providing services to taxonomists for standard genome sequencing and annotation.</title>
        <authorList>
            <consortium name="The Broad Institute Genomics Platform"/>
            <consortium name="The Broad Institute Genome Sequencing Center for Infectious Disease"/>
            <person name="Wu L."/>
            <person name="Ma J."/>
        </authorList>
    </citation>
    <scope>NUCLEOTIDE SEQUENCE [LARGE SCALE GENOMIC DNA]</scope>
    <source>
        <strain evidence="6">JCM 16601</strain>
    </source>
</reference>
<dbReference type="PROSITE" id="PS51125">
    <property type="entry name" value="NHL"/>
    <property type="match status" value="3"/>
</dbReference>
<dbReference type="Gene3D" id="2.60.40.10">
    <property type="entry name" value="Immunoglobulins"/>
    <property type="match status" value="1"/>
</dbReference>
<evidence type="ECO:0000256" key="2">
    <source>
        <dbReference type="PROSITE-ProRule" id="PRU00504"/>
    </source>
</evidence>
<dbReference type="Pfam" id="PF05345">
    <property type="entry name" value="He_PIG"/>
    <property type="match status" value="3"/>
</dbReference>
<dbReference type="Pfam" id="PF13585">
    <property type="entry name" value="CHU_C"/>
    <property type="match status" value="1"/>
</dbReference>
<proteinExistence type="predicted"/>
<dbReference type="InterPro" id="IPR008964">
    <property type="entry name" value="Invasin/intimin_cell_adhesion"/>
</dbReference>
<dbReference type="Gene3D" id="3.30.160.710">
    <property type="match status" value="1"/>
</dbReference>
<feature type="repeat" description="NHL" evidence="2">
    <location>
        <begin position="913"/>
        <end position="948"/>
    </location>
</feature>
<dbReference type="InterPro" id="IPR001258">
    <property type="entry name" value="NHL_repeat"/>
</dbReference>
<feature type="repeat" description="NHL" evidence="2">
    <location>
        <begin position="93"/>
        <end position="123"/>
    </location>
</feature>
<evidence type="ECO:0000256" key="1">
    <source>
        <dbReference type="ARBA" id="ARBA00022737"/>
    </source>
</evidence>
<evidence type="ECO:0000313" key="6">
    <source>
        <dbReference type="Proteomes" id="UP001500742"/>
    </source>
</evidence>
<dbReference type="InterPro" id="IPR011042">
    <property type="entry name" value="6-blade_b-propeller_TolB-like"/>
</dbReference>
<dbReference type="InterPro" id="IPR041286">
    <property type="entry name" value="MBG_2"/>
</dbReference>
<dbReference type="Gene3D" id="2.60.40.1080">
    <property type="match status" value="1"/>
</dbReference>
<protein>
    <submittedName>
        <fullName evidence="5">Uncharacterized protein</fullName>
    </submittedName>
</protein>
<evidence type="ECO:0000313" key="5">
    <source>
        <dbReference type="EMBL" id="GAA3975879.1"/>
    </source>
</evidence>
<dbReference type="InterPro" id="IPR026341">
    <property type="entry name" value="T9SS_type_B"/>
</dbReference>
<name>A0ABP7Q3D5_9SPHI</name>
<evidence type="ECO:0000259" key="4">
    <source>
        <dbReference type="Pfam" id="PF25021"/>
    </source>
</evidence>
<dbReference type="SUPFAM" id="SSF63829">
    <property type="entry name" value="Calcium-dependent phosphotriesterase"/>
    <property type="match status" value="2"/>
</dbReference>
<accession>A0ABP7Q3D5</accession>
<dbReference type="Proteomes" id="UP001500742">
    <property type="component" value="Unassembled WGS sequence"/>
</dbReference>
<sequence>MRRDLPKVIEKKRYILFIAVFCFVHIAFAQAQLSSPQIIYQTPQVYKVDLAITPLKPANTGGAVPANSYAYAGKLSGSGSAGAVNSDASKSSFNSPEGLAADANGNIYVADFNNNIIRKIAPDGTTITLAGDGTAGNQNGPANQASFNGPAWLTVDAGGNVYVADTKNFQIRKIDPLGQVSVFAGDGTKGYKNGQGTAAEFDNLGGLIAAADGNVYVCDDGNSRIRKITPAGLVSTIVGNGDFGKADGNGELASIGYPLDITMDKQGNFYVADEGNRLIRKITPSLDVITFAGNSNYANYDGIGTQATFNNITSITCDATGTLYITDRYNTLVRKITSAAAVSTLAGSSLNHYSNGVGKLAAFEIPYGITADNNGNVYVSETKGNRIRKISVTGYSIDKDLLPGLSFDATTGIISGTPALPWQATDYSITAYNLAGSSTSIVNITVVENPAPPVSAPDISYQTPQSYLVAKPINNLVPLNTGGVIKPNDYGLVSAVGGTAKTPFIDPFGVAIDKNGYAYVGDAATDQIYKVSPTGEVTLLAGSGEFDSNDGTGAQASFYHPFGLAIDAAGNVYVADWGVDKIRKITPAGVVTTVAGGHGSGFTDGPVAQAQFNSIYNVAVDAAGNLYVADAGNNAIRKITPQGIVSTLAGGGAVGYQDGKGAAALFHAPSGLVVDKQGNIFVADEENEVIRKITPDGTVTTFAGTGDYGWQDGPKSTATFNFPRDVAIDGAGNLYVVDEGNNAIRKISTDGTVSTVAGSGLFSLGNGAIQDKAIGRAAVIGEPLGIASDENGTLYVPDVGAELLKKIQTKQYIIDKPLPPGLSFDNATGIISGTPTTVWPATDYTITGYNAGGSSSFIVNIKVDGVTPLVAPPVIKYETPQTYYVGKAIPVLSPTNTGGAVPANAYSQVTTISTGGNFNHPTNVCSDGAGGVYVADRDNNVIKHINSSGVISILAGSGAAGNTNGQGAQARFNGPTDICLGVDGNLYVADTYNDVIRRITPAGLVSVYAGTGLQGDDNGNITTATFNVPNAITTDAAGNLYVAEYSDRIRKITPDGTVSIFAGSGTKGVQNGQGTAASFNRPADLTTDAAGNLYVADGDNKLLRKINPQGDVITIGGNDGRVLSTISGVTVAPNGTVYFSDSGGAIYYINASGSSTLFAGNAASVGIDGIGTLASFNYPEGIDIGKDGRIYVADFGSNSIRMIYTTGYIIDKPLPAGLVFDAATGKISGTPTAISAPTDYSVTAYNLGGSSTFTINIKVITEALLPQTITFAPIAGKTVGDADFDPGATSTNATIPVTYTSDNPAVAVIVNNKVVIKGVGTANIMASQAGNSSYAPAAPVTQPLTVSAAPLLPQTITFAPIADKTIGDPDFLLLASSTNANIPIVYTSDNPAVAVIENNKVVIKGVGTANITASQAGNSIYTAATPVTRSVTVVALVQQEQTITFAPIGNKTYGDVGFDPGANSSNSTIPITYSSDNNAVAVIIDNKIVIKGVGTANITASQAGNNAYKPAASVTQPFTVLKAVLTIIANNQTRPVQVQNPELTVSYSGFVYGEGAGVLGTAPVITTTADIASGPGTYPILVSGAAAANYSINYINGTLTIVPNIQVPNAFSPNADGTNDSWKISSLNYYPDCTVNIYNRYGQVVYKSNGYQKEWDGTFNGSAIPVGTYYYIIDLKNSSPLIVGYVAVLR</sequence>
<feature type="domain" description="MBG" evidence="3">
    <location>
        <begin position="1525"/>
        <end position="1600"/>
    </location>
</feature>
<dbReference type="InterPro" id="IPR056822">
    <property type="entry name" value="TEN_NHL"/>
</dbReference>
<dbReference type="NCBIfam" id="TIGR04131">
    <property type="entry name" value="Bac_Flav_CTERM"/>
    <property type="match status" value="1"/>
</dbReference>
<feature type="domain" description="Teneurin NHL" evidence="4">
    <location>
        <begin position="917"/>
        <end position="1066"/>
    </location>
</feature>
<dbReference type="SUPFAM" id="SSF49313">
    <property type="entry name" value="Cadherin-like"/>
    <property type="match status" value="2"/>
</dbReference>
<dbReference type="PANTHER" id="PTHR13833">
    <property type="match status" value="1"/>
</dbReference>
<dbReference type="RefSeq" id="WP_259087523.1">
    <property type="nucleotide sequence ID" value="NZ_BAAAZC010000019.1"/>
</dbReference>
<dbReference type="Pfam" id="PF18676">
    <property type="entry name" value="MBG_2"/>
    <property type="match status" value="1"/>
</dbReference>
<keyword evidence="6" id="KW-1185">Reference proteome</keyword>
<dbReference type="Gene3D" id="2.120.10.30">
    <property type="entry name" value="TolB, C-terminal domain"/>
    <property type="match status" value="8"/>
</dbReference>
<dbReference type="InterPro" id="IPR015919">
    <property type="entry name" value="Cadherin-like_sf"/>
</dbReference>
<dbReference type="SUPFAM" id="SSF101898">
    <property type="entry name" value="NHL repeat"/>
    <property type="match status" value="2"/>
</dbReference>
<dbReference type="SUPFAM" id="SSF49373">
    <property type="entry name" value="Invasin/intimin cell-adhesion fragments"/>
    <property type="match status" value="1"/>
</dbReference>
<dbReference type="Pfam" id="PF25021">
    <property type="entry name" value="TEN_NHL"/>
    <property type="match status" value="2"/>
</dbReference>
<keyword evidence="1" id="KW-0677">Repeat</keyword>
<dbReference type="PANTHER" id="PTHR13833:SF71">
    <property type="entry name" value="NHL DOMAIN-CONTAINING PROTEIN"/>
    <property type="match status" value="1"/>
</dbReference>
<evidence type="ECO:0000259" key="3">
    <source>
        <dbReference type="Pfam" id="PF18676"/>
    </source>
</evidence>
<organism evidence="5 6">
    <name type="scientific">Mucilaginibacter dorajii</name>
    <dbReference type="NCBI Taxonomy" id="692994"/>
    <lineage>
        <taxon>Bacteria</taxon>
        <taxon>Pseudomonadati</taxon>
        <taxon>Bacteroidota</taxon>
        <taxon>Sphingobacteriia</taxon>
        <taxon>Sphingobacteriales</taxon>
        <taxon>Sphingobacteriaceae</taxon>
        <taxon>Mucilaginibacter</taxon>
    </lineage>
</organism>
<dbReference type="EMBL" id="BAAAZC010000019">
    <property type="protein sequence ID" value="GAA3975879.1"/>
    <property type="molecule type" value="Genomic_DNA"/>
</dbReference>